<keyword evidence="2" id="KW-1185">Reference proteome</keyword>
<reference evidence="1" key="1">
    <citation type="submission" date="2023-04" db="EMBL/GenBank/DDBJ databases">
        <title>A chromosome-level genome assembly of the parasitoid wasp Eretmocerus hayati.</title>
        <authorList>
            <person name="Zhong Y."/>
            <person name="Liu S."/>
            <person name="Liu Y."/>
        </authorList>
    </citation>
    <scope>NUCLEOTIDE SEQUENCE</scope>
    <source>
        <strain evidence="1">ZJU_SS_LIU_2023</strain>
    </source>
</reference>
<protein>
    <submittedName>
        <fullName evidence="1">Uncharacterized protein</fullName>
    </submittedName>
</protein>
<evidence type="ECO:0000313" key="1">
    <source>
        <dbReference type="EMBL" id="KAJ8672512.1"/>
    </source>
</evidence>
<organism evidence="1 2">
    <name type="scientific">Eretmocerus hayati</name>
    <dbReference type="NCBI Taxonomy" id="131215"/>
    <lineage>
        <taxon>Eukaryota</taxon>
        <taxon>Metazoa</taxon>
        <taxon>Ecdysozoa</taxon>
        <taxon>Arthropoda</taxon>
        <taxon>Hexapoda</taxon>
        <taxon>Insecta</taxon>
        <taxon>Pterygota</taxon>
        <taxon>Neoptera</taxon>
        <taxon>Endopterygota</taxon>
        <taxon>Hymenoptera</taxon>
        <taxon>Apocrita</taxon>
        <taxon>Proctotrupomorpha</taxon>
        <taxon>Chalcidoidea</taxon>
        <taxon>Aphelinidae</taxon>
        <taxon>Aphelininae</taxon>
        <taxon>Eretmocerus</taxon>
    </lineage>
</organism>
<gene>
    <name evidence="1" type="ORF">QAD02_003771</name>
</gene>
<name>A0ACC2NN26_9HYME</name>
<comment type="caution">
    <text evidence="1">The sequence shown here is derived from an EMBL/GenBank/DDBJ whole genome shotgun (WGS) entry which is preliminary data.</text>
</comment>
<proteinExistence type="predicted"/>
<accession>A0ACC2NN26</accession>
<dbReference type="Proteomes" id="UP001239111">
    <property type="component" value="Chromosome 3"/>
</dbReference>
<dbReference type="EMBL" id="CM056743">
    <property type="protein sequence ID" value="KAJ8672512.1"/>
    <property type="molecule type" value="Genomic_DNA"/>
</dbReference>
<sequence length="189" mass="21434">MNQHQLLCRGHVHGNDNKDEMDKEVGAQSRPTASGIDGTTYTTGVFDQNQDDTFLPHDERFSEAPYDLYCPSVQSQLANRICETCGLYFASVKSVTSHRKIHRRSGVGERAQEKIIPTRILSRRENFGENEVLCLHDNYGTGVDVVEWFVEEDVDTCSVTISPDLENPALPVIQNLVDWMRSPWSDEIF</sequence>
<evidence type="ECO:0000313" key="2">
    <source>
        <dbReference type="Proteomes" id="UP001239111"/>
    </source>
</evidence>